<keyword evidence="3" id="KW-1185">Reference proteome</keyword>
<name>A0AAD6SC63_9AGAR</name>
<evidence type="ECO:0000256" key="1">
    <source>
        <dbReference type="SAM" id="MobiDB-lite"/>
    </source>
</evidence>
<accession>A0AAD6SC63</accession>
<dbReference type="Proteomes" id="UP001218188">
    <property type="component" value="Unassembled WGS sequence"/>
</dbReference>
<organism evidence="2 3">
    <name type="scientific">Mycena alexandri</name>
    <dbReference type="NCBI Taxonomy" id="1745969"/>
    <lineage>
        <taxon>Eukaryota</taxon>
        <taxon>Fungi</taxon>
        <taxon>Dikarya</taxon>
        <taxon>Basidiomycota</taxon>
        <taxon>Agaricomycotina</taxon>
        <taxon>Agaricomycetes</taxon>
        <taxon>Agaricomycetidae</taxon>
        <taxon>Agaricales</taxon>
        <taxon>Marasmiineae</taxon>
        <taxon>Mycenaceae</taxon>
        <taxon>Mycena</taxon>
    </lineage>
</organism>
<protein>
    <submittedName>
        <fullName evidence="2">Uncharacterized protein</fullName>
    </submittedName>
</protein>
<reference evidence="2" key="1">
    <citation type="submission" date="2023-03" db="EMBL/GenBank/DDBJ databases">
        <title>Massive genome expansion in bonnet fungi (Mycena s.s.) driven by repeated elements and novel gene families across ecological guilds.</title>
        <authorList>
            <consortium name="Lawrence Berkeley National Laboratory"/>
            <person name="Harder C.B."/>
            <person name="Miyauchi S."/>
            <person name="Viragh M."/>
            <person name="Kuo A."/>
            <person name="Thoen E."/>
            <person name="Andreopoulos B."/>
            <person name="Lu D."/>
            <person name="Skrede I."/>
            <person name="Drula E."/>
            <person name="Henrissat B."/>
            <person name="Morin E."/>
            <person name="Kohler A."/>
            <person name="Barry K."/>
            <person name="LaButti K."/>
            <person name="Morin E."/>
            <person name="Salamov A."/>
            <person name="Lipzen A."/>
            <person name="Mereny Z."/>
            <person name="Hegedus B."/>
            <person name="Baldrian P."/>
            <person name="Stursova M."/>
            <person name="Weitz H."/>
            <person name="Taylor A."/>
            <person name="Grigoriev I.V."/>
            <person name="Nagy L.G."/>
            <person name="Martin F."/>
            <person name="Kauserud H."/>
        </authorList>
    </citation>
    <scope>NUCLEOTIDE SEQUENCE</scope>
    <source>
        <strain evidence="2">CBHHK200</strain>
    </source>
</reference>
<feature type="compositionally biased region" description="Basic and acidic residues" evidence="1">
    <location>
        <begin position="160"/>
        <end position="177"/>
    </location>
</feature>
<sequence length="203" mass="22494">MAKLLAGLELNVDFKLGRQRPVGNGNTVHHYVLSNNEEPAEFLIIGTLSSVIDRPGEPKVLILNAPEGHFPIIQSVFRKQDTFDLSNKPEHPLKIIAPEVTVDPFSIAPVPKGSLLMSSVIPFRVDMPAKGAPTVHSRYNGSQRVQHQWITILVSVRPHRTDGQSRHVGGKRKEEGHRRRVTDIMGSVDAAKRESPSANSVRR</sequence>
<feature type="region of interest" description="Disordered" evidence="1">
    <location>
        <begin position="160"/>
        <end position="203"/>
    </location>
</feature>
<dbReference type="AlphaFoldDB" id="A0AAD6SC63"/>
<evidence type="ECO:0000313" key="2">
    <source>
        <dbReference type="EMBL" id="KAJ7024542.1"/>
    </source>
</evidence>
<dbReference type="EMBL" id="JARJCM010000168">
    <property type="protein sequence ID" value="KAJ7024542.1"/>
    <property type="molecule type" value="Genomic_DNA"/>
</dbReference>
<gene>
    <name evidence="2" type="ORF">C8F04DRAFT_1192353</name>
</gene>
<comment type="caution">
    <text evidence="2">The sequence shown here is derived from an EMBL/GenBank/DDBJ whole genome shotgun (WGS) entry which is preliminary data.</text>
</comment>
<evidence type="ECO:0000313" key="3">
    <source>
        <dbReference type="Proteomes" id="UP001218188"/>
    </source>
</evidence>
<proteinExistence type="predicted"/>